<evidence type="ECO:0000256" key="3">
    <source>
        <dbReference type="ARBA" id="ARBA00022452"/>
    </source>
</evidence>
<dbReference type="Gene3D" id="2.170.130.10">
    <property type="entry name" value="TonB-dependent receptor, plug domain"/>
    <property type="match status" value="1"/>
</dbReference>
<dbReference type="Gene3D" id="2.40.170.20">
    <property type="entry name" value="TonB-dependent receptor, beta-barrel domain"/>
    <property type="match status" value="1"/>
</dbReference>
<evidence type="ECO:0000313" key="13">
    <source>
        <dbReference type="Proteomes" id="UP001597241"/>
    </source>
</evidence>
<comment type="subcellular location">
    <subcellularLocation>
        <location evidence="1 7">Cell outer membrane</location>
        <topology evidence="1 7">Multi-pass membrane protein</topology>
    </subcellularLocation>
</comment>
<dbReference type="Gene3D" id="2.60.40.1120">
    <property type="entry name" value="Carboxypeptidase-like, regulatory domain"/>
    <property type="match status" value="1"/>
</dbReference>
<dbReference type="InterPro" id="IPR039426">
    <property type="entry name" value="TonB-dep_rcpt-like"/>
</dbReference>
<evidence type="ECO:0000256" key="8">
    <source>
        <dbReference type="SAM" id="MobiDB-lite"/>
    </source>
</evidence>
<keyword evidence="12" id="KW-0675">Receptor</keyword>
<dbReference type="PANTHER" id="PTHR40980:SF4">
    <property type="entry name" value="TONB-DEPENDENT RECEPTOR-LIKE BETA-BARREL DOMAIN-CONTAINING PROTEIN"/>
    <property type="match status" value="1"/>
</dbReference>
<feature type="region of interest" description="Disordered" evidence="8">
    <location>
        <begin position="799"/>
        <end position="820"/>
    </location>
</feature>
<feature type="domain" description="Outer membrane protein beta-barrel" evidence="11">
    <location>
        <begin position="383"/>
        <end position="794"/>
    </location>
</feature>
<dbReference type="PANTHER" id="PTHR40980">
    <property type="entry name" value="PLUG DOMAIN-CONTAINING PROTEIN"/>
    <property type="match status" value="1"/>
</dbReference>
<name>A0ABW3WRJ7_9FLAO</name>
<evidence type="ECO:0000256" key="5">
    <source>
        <dbReference type="ARBA" id="ARBA00023136"/>
    </source>
</evidence>
<keyword evidence="3 7" id="KW-1134">Transmembrane beta strand</keyword>
<evidence type="ECO:0000256" key="7">
    <source>
        <dbReference type="PROSITE-ProRule" id="PRU01360"/>
    </source>
</evidence>
<evidence type="ECO:0000256" key="9">
    <source>
        <dbReference type="SAM" id="SignalP"/>
    </source>
</evidence>
<evidence type="ECO:0000256" key="1">
    <source>
        <dbReference type="ARBA" id="ARBA00004571"/>
    </source>
</evidence>
<dbReference type="Pfam" id="PF07715">
    <property type="entry name" value="Plug"/>
    <property type="match status" value="1"/>
</dbReference>
<dbReference type="PROSITE" id="PS52016">
    <property type="entry name" value="TONB_DEPENDENT_REC_3"/>
    <property type="match status" value="1"/>
</dbReference>
<dbReference type="InterPro" id="IPR037066">
    <property type="entry name" value="Plug_dom_sf"/>
</dbReference>
<evidence type="ECO:0000256" key="6">
    <source>
        <dbReference type="ARBA" id="ARBA00023237"/>
    </source>
</evidence>
<dbReference type="Pfam" id="PF14905">
    <property type="entry name" value="OMP_b-brl_3"/>
    <property type="match status" value="1"/>
</dbReference>
<organism evidence="12 13">
    <name type="scientific">Lutibacter holmesii</name>
    <dbReference type="NCBI Taxonomy" id="1137985"/>
    <lineage>
        <taxon>Bacteria</taxon>
        <taxon>Pseudomonadati</taxon>
        <taxon>Bacteroidota</taxon>
        <taxon>Flavobacteriia</taxon>
        <taxon>Flavobacteriales</taxon>
        <taxon>Flavobacteriaceae</taxon>
        <taxon>Lutibacter</taxon>
    </lineage>
</organism>
<comment type="similarity">
    <text evidence="7">Belongs to the TonB-dependent receptor family.</text>
</comment>
<dbReference type="Proteomes" id="UP001597241">
    <property type="component" value="Unassembled WGS sequence"/>
</dbReference>
<evidence type="ECO:0000256" key="4">
    <source>
        <dbReference type="ARBA" id="ARBA00022692"/>
    </source>
</evidence>
<keyword evidence="4 7" id="KW-0812">Transmembrane</keyword>
<proteinExistence type="inferred from homology"/>
<evidence type="ECO:0000259" key="11">
    <source>
        <dbReference type="Pfam" id="PF14905"/>
    </source>
</evidence>
<evidence type="ECO:0000313" key="12">
    <source>
        <dbReference type="EMBL" id="MFD1293875.1"/>
    </source>
</evidence>
<keyword evidence="9" id="KW-0732">Signal</keyword>
<keyword evidence="6 7" id="KW-0998">Cell outer membrane</keyword>
<dbReference type="SUPFAM" id="SSF56935">
    <property type="entry name" value="Porins"/>
    <property type="match status" value="1"/>
</dbReference>
<sequence length="820" mass="93140">MHLKKLGIFIFCIAAFFQTFAQQKGSKNASVKFTGKVIDFDTKEPLEYATVVLKPLNGTQITGGITDSKGLFNIDLKAGNYDVSIEYISFKTYQLKNVAIVKSKDLGVIELALDAQALDEVEIIAEKSTVEIRLDKKIYNVGKDMTVKGGSASDVLDNVPSVTVDVEGNISLRGNDNVQILINGKPSGMIGLSGADALQQLPADAIQKVEVITSPSARYDAEGTSGILNIVLRKGKAQGFNGSVTATTGIPDNYGGSANLNYRTKKFNFFTNTGYSYTEYPGDSYNYATYFDSDNEVIGYRNEEADYDRSRNRFNTNMGVEYYITDQSSITGTFFYRDSKGANYSVNTTNEFDPSEVLTQTSIRTNDEDEKGKNIEYSLNFTHNFKTDGHKLTVDVQHSSDTDNEAAAVSDFTTYPSLIDNNPEKNATNDASTDFLVQSDYVLPLGKNAQFEAGFKMVLNDLTSDYIVEDFNPDSGEFENNTDFSNTLEFSQDIYSYYTQYGTKFNNVSVLLGLRAETTDRTIFLVQTEEYNQKKWTELFPTVNVGIEFNDMESLTIGFNRRLRRPRSRFLNPFESRTSETFIRKGNINLDPTYTSAFDVGYLKRWNKFTLNSSVYYQHSTNNIEYVQTEETREINGEPTLIIVTMPINLSSQDRYGFEFTANYNPFKWWKLNTSFNFYRAITEGDYDDVNYDADNRSWFTRINSTVRLPGNIDWQTRAMYRGPSESAQTKREGMLNIDLAFSKDILNENATISFNVSDLLNSRLRKSNTTTETTYTDSSFRFRPRSFRLNFTYRFNQKKKRERQRQQGFDGGEEEMFKA</sequence>
<keyword evidence="2 7" id="KW-0813">Transport</keyword>
<dbReference type="Pfam" id="PF13715">
    <property type="entry name" value="CarbopepD_reg_2"/>
    <property type="match status" value="1"/>
</dbReference>
<accession>A0ABW3WRJ7</accession>
<feature type="domain" description="TonB-dependent receptor plug" evidence="10">
    <location>
        <begin position="150"/>
        <end position="227"/>
    </location>
</feature>
<evidence type="ECO:0000259" key="10">
    <source>
        <dbReference type="Pfam" id="PF07715"/>
    </source>
</evidence>
<dbReference type="InterPro" id="IPR008969">
    <property type="entry name" value="CarboxyPept-like_regulatory"/>
</dbReference>
<dbReference type="EMBL" id="JBHTMV010000004">
    <property type="protein sequence ID" value="MFD1293875.1"/>
    <property type="molecule type" value="Genomic_DNA"/>
</dbReference>
<gene>
    <name evidence="12" type="ORF">ACFQ5N_08515</name>
</gene>
<dbReference type="InterPro" id="IPR041700">
    <property type="entry name" value="OMP_b-brl_3"/>
</dbReference>
<dbReference type="SUPFAM" id="SSF49464">
    <property type="entry name" value="Carboxypeptidase regulatory domain-like"/>
    <property type="match status" value="1"/>
</dbReference>
<dbReference type="InterPro" id="IPR036942">
    <property type="entry name" value="Beta-barrel_TonB_sf"/>
</dbReference>
<reference evidence="13" key="1">
    <citation type="journal article" date="2019" name="Int. J. Syst. Evol. Microbiol.">
        <title>The Global Catalogue of Microorganisms (GCM) 10K type strain sequencing project: providing services to taxonomists for standard genome sequencing and annotation.</title>
        <authorList>
            <consortium name="The Broad Institute Genomics Platform"/>
            <consortium name="The Broad Institute Genome Sequencing Center for Infectious Disease"/>
            <person name="Wu L."/>
            <person name="Ma J."/>
        </authorList>
    </citation>
    <scope>NUCLEOTIDE SEQUENCE [LARGE SCALE GENOMIC DNA]</scope>
    <source>
        <strain evidence="13">CCUG 62221</strain>
    </source>
</reference>
<dbReference type="InterPro" id="IPR012910">
    <property type="entry name" value="Plug_dom"/>
</dbReference>
<protein>
    <submittedName>
        <fullName evidence="12">TonB-dependent receptor domain-containing protein</fullName>
    </submittedName>
</protein>
<feature type="chain" id="PRO_5046754472" evidence="9">
    <location>
        <begin position="22"/>
        <end position="820"/>
    </location>
</feature>
<feature type="signal peptide" evidence="9">
    <location>
        <begin position="1"/>
        <end position="21"/>
    </location>
</feature>
<keyword evidence="5 7" id="KW-0472">Membrane</keyword>
<evidence type="ECO:0000256" key="2">
    <source>
        <dbReference type="ARBA" id="ARBA00022448"/>
    </source>
</evidence>
<comment type="caution">
    <text evidence="12">The sequence shown here is derived from an EMBL/GenBank/DDBJ whole genome shotgun (WGS) entry which is preliminary data.</text>
</comment>
<dbReference type="RefSeq" id="WP_386809076.1">
    <property type="nucleotide sequence ID" value="NZ_JBHTMV010000004.1"/>
</dbReference>
<keyword evidence="13" id="KW-1185">Reference proteome</keyword>